<dbReference type="AlphaFoldDB" id="A0AAW5JJ31"/>
<keyword evidence="1" id="KW-1133">Transmembrane helix</keyword>
<reference evidence="2" key="1">
    <citation type="submission" date="2022-06" db="EMBL/GenBank/DDBJ databases">
        <title>Isolation of gut microbiota from human fecal samples.</title>
        <authorList>
            <person name="Pamer E.G."/>
            <person name="Barat B."/>
            <person name="Waligurski E."/>
            <person name="Medina S."/>
            <person name="Paddock L."/>
            <person name="Mostad J."/>
        </authorList>
    </citation>
    <scope>NUCLEOTIDE SEQUENCE</scope>
    <source>
        <strain evidence="2">DFI.9.91</strain>
    </source>
</reference>
<feature type="transmembrane region" description="Helical" evidence="1">
    <location>
        <begin position="26"/>
        <end position="46"/>
    </location>
</feature>
<proteinExistence type="predicted"/>
<evidence type="ECO:0000313" key="2">
    <source>
        <dbReference type="EMBL" id="MCQ4769878.1"/>
    </source>
</evidence>
<keyword evidence="1" id="KW-0812">Transmembrane</keyword>
<comment type="caution">
    <text evidence="2">The sequence shown here is derived from an EMBL/GenBank/DDBJ whole genome shotgun (WGS) entry which is preliminary data.</text>
</comment>
<keyword evidence="1" id="KW-0472">Membrane</keyword>
<name>A0AAW5JJ31_9FIRM</name>
<evidence type="ECO:0000256" key="1">
    <source>
        <dbReference type="SAM" id="Phobius"/>
    </source>
</evidence>
<evidence type="ECO:0000313" key="3">
    <source>
        <dbReference type="Proteomes" id="UP001204562"/>
    </source>
</evidence>
<dbReference type="RefSeq" id="WP_256303488.1">
    <property type="nucleotide sequence ID" value="NZ_JANFYS010000008.1"/>
</dbReference>
<sequence>MLHNNHNSDLIFTLAYLASNKTQRRWLLIISIGIPLCFCLAFLWLMRPYHGITSRWEAVYPITGSEGTPLWDLKEDDFVSLLNDRLSAYDVPALTYLKTFPSDGQRMLTDNGESWIVLFHICPEDAATDYWWRKYPEIESWLTNLEDVELDLYRGGSRTWEIQEPYVRCLISIFTPGAEDYVIGKLKLPFETSGIIRVKVDNVLYTRTGSDKLLIEPEHDF</sequence>
<dbReference type="Proteomes" id="UP001204562">
    <property type="component" value="Unassembled WGS sequence"/>
</dbReference>
<gene>
    <name evidence="2" type="ORF">NE579_05300</name>
</gene>
<organism evidence="2 3">
    <name type="scientific">Intestinimonas massiliensis</name>
    <name type="common">ex Afouda et al. 2020</name>
    <dbReference type="NCBI Taxonomy" id="1673721"/>
    <lineage>
        <taxon>Bacteria</taxon>
        <taxon>Bacillati</taxon>
        <taxon>Bacillota</taxon>
        <taxon>Clostridia</taxon>
        <taxon>Eubacteriales</taxon>
        <taxon>Intestinimonas</taxon>
    </lineage>
</organism>
<accession>A0AAW5JJ31</accession>
<protein>
    <submittedName>
        <fullName evidence="2">Uncharacterized protein</fullName>
    </submittedName>
</protein>
<dbReference type="EMBL" id="JANFYS010000008">
    <property type="protein sequence ID" value="MCQ4769878.1"/>
    <property type="molecule type" value="Genomic_DNA"/>
</dbReference>